<dbReference type="EMBL" id="AP014800">
    <property type="protein sequence ID" value="BAQ68242.1"/>
    <property type="molecule type" value="Genomic_DNA"/>
</dbReference>
<protein>
    <submittedName>
        <fullName evidence="1">Uncharacterized protein</fullName>
    </submittedName>
</protein>
<accession>A0A0D6AZG7</accession>
<reference evidence="1 2" key="1">
    <citation type="submission" date="2015-02" db="EMBL/GenBank/DDBJ databases">
        <title>Genome sequene of Rhodovulum sulfidophilum DSM 2351.</title>
        <authorList>
            <person name="Nagao N."/>
        </authorList>
    </citation>
    <scope>NUCLEOTIDE SEQUENCE [LARGE SCALE GENOMIC DNA]</scope>
    <source>
        <strain evidence="1 2">DSM 2351</strain>
    </source>
</reference>
<evidence type="ECO:0000313" key="1">
    <source>
        <dbReference type="EMBL" id="BAQ68242.1"/>
    </source>
</evidence>
<gene>
    <name evidence="1" type="ORF">NHU_01077</name>
</gene>
<dbReference type="AlphaFoldDB" id="A0A0D6AZG7"/>
<sequence length="180" mass="19601">MRYPVLSSFPTPLGLAVLLIVVLGLSNGPARGGSGVPPVDPGLAAAVAGDWEAEPGDLSDEVATARLRAGILCTSWARDLISQHWRRLDRLVGPGTWSSDRQTLWLQLGWVDAFERRYLRPRIDADSQEALAAAWWPDGVSTPAGSAGATEMHRFCMRLPGVFGSIDPDILWREVEAMLR</sequence>
<proteinExistence type="predicted"/>
<evidence type="ECO:0000313" key="2">
    <source>
        <dbReference type="Proteomes" id="UP000064912"/>
    </source>
</evidence>
<dbReference type="KEGG" id="rsu:NHU_01077"/>
<name>A0A0D6AZG7_RHOSU</name>
<dbReference type="PATRIC" id="fig|35806.4.peg.1104"/>
<organism evidence="1 2">
    <name type="scientific">Rhodovulum sulfidophilum</name>
    <name type="common">Rhodobacter sulfidophilus</name>
    <dbReference type="NCBI Taxonomy" id="35806"/>
    <lineage>
        <taxon>Bacteria</taxon>
        <taxon>Pseudomonadati</taxon>
        <taxon>Pseudomonadota</taxon>
        <taxon>Alphaproteobacteria</taxon>
        <taxon>Rhodobacterales</taxon>
        <taxon>Paracoccaceae</taxon>
        <taxon>Rhodovulum</taxon>
    </lineage>
</organism>
<dbReference type="Proteomes" id="UP000064912">
    <property type="component" value="Chromosome"/>
</dbReference>